<name>A0A7Y9I714_9ACTN</name>
<proteinExistence type="predicted"/>
<evidence type="ECO:0000256" key="1">
    <source>
        <dbReference type="SAM" id="MobiDB-lite"/>
    </source>
</evidence>
<dbReference type="Proteomes" id="UP000569914">
    <property type="component" value="Unassembled WGS sequence"/>
</dbReference>
<dbReference type="EMBL" id="JACCBU010000001">
    <property type="protein sequence ID" value="NYE71420.1"/>
    <property type="molecule type" value="Genomic_DNA"/>
</dbReference>
<feature type="compositionally biased region" description="Low complexity" evidence="1">
    <location>
        <begin position="125"/>
        <end position="135"/>
    </location>
</feature>
<sequence length="252" mass="26781">MINWLTTNGAGEPAADGTWHADLGHPAACQGPQLLWIAIYLHDAARTIDPQVFAEAARRAGETHQAVTGVLAGTSHPGGQIALRAFLQEHAELVSAEDLVASANRSLLIYLHAGVGQAVATSIPAAPSASGPAPATGNWAAPGSRSHGRTVNAIYEIFVQHRAARLSGRDHGESVVGQEYKVEHDGSQAWLDTVLVEERDGEPTEIGIDAKGSYAQIVDKDSGKFKAFWRNFKSDKGGLESEIRQAVRQAKP</sequence>
<protein>
    <submittedName>
        <fullName evidence="2">Uncharacterized protein</fullName>
    </submittedName>
</protein>
<dbReference type="AlphaFoldDB" id="A0A7Y9I714"/>
<organism evidence="2 3">
    <name type="scientific">Microlunatus parietis</name>
    <dbReference type="NCBI Taxonomy" id="682979"/>
    <lineage>
        <taxon>Bacteria</taxon>
        <taxon>Bacillati</taxon>
        <taxon>Actinomycetota</taxon>
        <taxon>Actinomycetes</taxon>
        <taxon>Propionibacteriales</taxon>
        <taxon>Propionibacteriaceae</taxon>
        <taxon>Microlunatus</taxon>
    </lineage>
</organism>
<evidence type="ECO:0000313" key="2">
    <source>
        <dbReference type="EMBL" id="NYE71420.1"/>
    </source>
</evidence>
<comment type="caution">
    <text evidence="2">The sequence shown here is derived from an EMBL/GenBank/DDBJ whole genome shotgun (WGS) entry which is preliminary data.</text>
</comment>
<evidence type="ECO:0000313" key="3">
    <source>
        <dbReference type="Proteomes" id="UP000569914"/>
    </source>
</evidence>
<reference evidence="2 3" key="1">
    <citation type="submission" date="2020-07" db="EMBL/GenBank/DDBJ databases">
        <title>Sequencing the genomes of 1000 actinobacteria strains.</title>
        <authorList>
            <person name="Klenk H.-P."/>
        </authorList>
    </citation>
    <scope>NUCLEOTIDE SEQUENCE [LARGE SCALE GENOMIC DNA]</scope>
    <source>
        <strain evidence="2 3">DSM 22083</strain>
    </source>
</reference>
<keyword evidence="3" id="KW-1185">Reference proteome</keyword>
<accession>A0A7Y9I714</accession>
<dbReference type="RefSeq" id="WP_179751544.1">
    <property type="nucleotide sequence ID" value="NZ_JACCBU010000001.1"/>
</dbReference>
<feature type="region of interest" description="Disordered" evidence="1">
    <location>
        <begin position="125"/>
        <end position="144"/>
    </location>
</feature>
<gene>
    <name evidence="2" type="ORF">BKA15_002749</name>
</gene>